<name>A0AAW1FN07_ZOAVI</name>
<comment type="caution">
    <text evidence="1">The sequence shown here is derived from an EMBL/GenBank/DDBJ whole genome shotgun (WGS) entry which is preliminary data.</text>
</comment>
<accession>A0AAW1FN07</accession>
<dbReference type="Proteomes" id="UP001488805">
    <property type="component" value="Unassembled WGS sequence"/>
</dbReference>
<gene>
    <name evidence="1" type="ORF">VZT92_005848</name>
</gene>
<keyword evidence="2" id="KW-1185">Reference proteome</keyword>
<dbReference type="EMBL" id="JBCEZU010000045">
    <property type="protein sequence ID" value="KAK9536026.1"/>
    <property type="molecule type" value="Genomic_DNA"/>
</dbReference>
<dbReference type="SUPFAM" id="SSF53098">
    <property type="entry name" value="Ribonuclease H-like"/>
    <property type="match status" value="1"/>
</dbReference>
<dbReference type="InterPro" id="IPR012337">
    <property type="entry name" value="RNaseH-like_sf"/>
</dbReference>
<organism evidence="1 2">
    <name type="scientific">Zoarces viviparus</name>
    <name type="common">Viviparous eelpout</name>
    <name type="synonym">Blennius viviparus</name>
    <dbReference type="NCBI Taxonomy" id="48416"/>
    <lineage>
        <taxon>Eukaryota</taxon>
        <taxon>Metazoa</taxon>
        <taxon>Chordata</taxon>
        <taxon>Craniata</taxon>
        <taxon>Vertebrata</taxon>
        <taxon>Euteleostomi</taxon>
        <taxon>Actinopterygii</taxon>
        <taxon>Neopterygii</taxon>
        <taxon>Teleostei</taxon>
        <taxon>Neoteleostei</taxon>
        <taxon>Acanthomorphata</taxon>
        <taxon>Eupercaria</taxon>
        <taxon>Perciformes</taxon>
        <taxon>Cottioidei</taxon>
        <taxon>Zoarcales</taxon>
        <taxon>Zoarcidae</taxon>
        <taxon>Zoarcinae</taxon>
        <taxon>Zoarces</taxon>
    </lineage>
</organism>
<evidence type="ECO:0000313" key="2">
    <source>
        <dbReference type="Proteomes" id="UP001488805"/>
    </source>
</evidence>
<evidence type="ECO:0000313" key="1">
    <source>
        <dbReference type="EMBL" id="KAK9536026.1"/>
    </source>
</evidence>
<sequence>MEKDRLERLTDDDFQKAEEFVNIMKLLYTSTLCVSSERSRTCGQIFPILTKLEVHFKLAEEDTPFTSAVKEKVWGDLKKQYLYEDIQNFLQETTLMDPRFKGRLVCDFIQILFSHR</sequence>
<proteinExistence type="predicted"/>
<reference evidence="1 2" key="1">
    <citation type="journal article" date="2024" name="Genome Biol. Evol.">
        <title>Chromosome-level genome assembly of the viviparous eelpout Zoarces viviparus.</title>
        <authorList>
            <person name="Fuhrmann N."/>
            <person name="Brasseur M.V."/>
            <person name="Bakowski C.E."/>
            <person name="Podsiadlowski L."/>
            <person name="Prost S."/>
            <person name="Krehenwinkel H."/>
            <person name="Mayer C."/>
        </authorList>
    </citation>
    <scope>NUCLEOTIDE SEQUENCE [LARGE SCALE GENOMIC DNA]</scope>
    <source>
        <strain evidence="1">NO-MEL_2022_Ind0_liver</strain>
    </source>
</reference>
<dbReference type="AlphaFoldDB" id="A0AAW1FN07"/>
<protein>
    <submittedName>
        <fullName evidence="1">Uncharacterized protein</fullName>
    </submittedName>
</protein>